<reference evidence="2" key="2">
    <citation type="submission" date="2022-01" db="EMBL/GenBank/DDBJ databases">
        <authorList>
            <person name="Yamashiro T."/>
            <person name="Shiraishi A."/>
            <person name="Satake H."/>
            <person name="Nakayama K."/>
        </authorList>
    </citation>
    <scope>NUCLEOTIDE SEQUENCE</scope>
</reference>
<name>A0ABQ5J8U5_9ASTR</name>
<evidence type="ECO:0000256" key="1">
    <source>
        <dbReference type="SAM" id="SignalP"/>
    </source>
</evidence>
<feature type="chain" id="PRO_5047165028" evidence="1">
    <location>
        <begin position="19"/>
        <end position="141"/>
    </location>
</feature>
<organism evidence="2 3">
    <name type="scientific">Tanacetum coccineum</name>
    <dbReference type="NCBI Taxonomy" id="301880"/>
    <lineage>
        <taxon>Eukaryota</taxon>
        <taxon>Viridiplantae</taxon>
        <taxon>Streptophyta</taxon>
        <taxon>Embryophyta</taxon>
        <taxon>Tracheophyta</taxon>
        <taxon>Spermatophyta</taxon>
        <taxon>Magnoliopsida</taxon>
        <taxon>eudicotyledons</taxon>
        <taxon>Gunneridae</taxon>
        <taxon>Pentapetalae</taxon>
        <taxon>asterids</taxon>
        <taxon>campanulids</taxon>
        <taxon>Asterales</taxon>
        <taxon>Asteraceae</taxon>
        <taxon>Asteroideae</taxon>
        <taxon>Anthemideae</taxon>
        <taxon>Anthemidinae</taxon>
        <taxon>Tanacetum</taxon>
    </lineage>
</organism>
<accession>A0ABQ5J8U5</accession>
<reference evidence="2" key="1">
    <citation type="journal article" date="2022" name="Int. J. Mol. Sci.">
        <title>Draft Genome of Tanacetum Coccineum: Genomic Comparison of Closely Related Tanacetum-Family Plants.</title>
        <authorList>
            <person name="Yamashiro T."/>
            <person name="Shiraishi A."/>
            <person name="Nakayama K."/>
            <person name="Satake H."/>
        </authorList>
    </citation>
    <scope>NUCLEOTIDE SEQUENCE</scope>
</reference>
<evidence type="ECO:0000313" key="3">
    <source>
        <dbReference type="Proteomes" id="UP001151760"/>
    </source>
</evidence>
<feature type="signal peptide" evidence="1">
    <location>
        <begin position="1"/>
        <end position="18"/>
    </location>
</feature>
<protein>
    <submittedName>
        <fullName evidence="2">Uncharacterized protein</fullName>
    </submittedName>
</protein>
<proteinExistence type="predicted"/>
<keyword evidence="3" id="KW-1185">Reference proteome</keyword>
<keyword evidence="1" id="KW-0732">Signal</keyword>
<sequence length="141" mass="16000">MSNILWVDLLVFIKSLRFNVPAGLCTAKEALEHSRSCHNGPRGTSQLQNITAKKNSDKEQWAKIVPLGRTNWMTLSGLSVLQRTKHPSVFASVKLVYGKGMDVIFRWMSRILKPLVSRYLPLLNIDHKELHNLSFFGNPIS</sequence>
<evidence type="ECO:0000313" key="2">
    <source>
        <dbReference type="EMBL" id="GJU08955.1"/>
    </source>
</evidence>
<dbReference type="EMBL" id="BQNB010021683">
    <property type="protein sequence ID" value="GJU08955.1"/>
    <property type="molecule type" value="Genomic_DNA"/>
</dbReference>
<comment type="caution">
    <text evidence="2">The sequence shown here is derived from an EMBL/GenBank/DDBJ whole genome shotgun (WGS) entry which is preliminary data.</text>
</comment>
<dbReference type="Proteomes" id="UP001151760">
    <property type="component" value="Unassembled WGS sequence"/>
</dbReference>
<gene>
    <name evidence="2" type="ORF">Tco_1125385</name>
</gene>